<proteinExistence type="predicted"/>
<evidence type="ECO:0000313" key="1">
    <source>
        <dbReference type="EMBL" id="KAF1911839.1"/>
    </source>
</evidence>
<dbReference type="Proteomes" id="UP000800096">
    <property type="component" value="Unassembled WGS sequence"/>
</dbReference>
<evidence type="ECO:0000313" key="2">
    <source>
        <dbReference type="Proteomes" id="UP000800096"/>
    </source>
</evidence>
<accession>A0A6A5Q914</accession>
<dbReference type="EMBL" id="ML979142">
    <property type="protein sequence ID" value="KAF1911839.1"/>
    <property type="molecule type" value="Genomic_DNA"/>
</dbReference>
<reference evidence="1" key="1">
    <citation type="journal article" date="2020" name="Stud. Mycol.">
        <title>101 Dothideomycetes genomes: a test case for predicting lifestyles and emergence of pathogens.</title>
        <authorList>
            <person name="Haridas S."/>
            <person name="Albert R."/>
            <person name="Binder M."/>
            <person name="Bloem J."/>
            <person name="Labutti K."/>
            <person name="Salamov A."/>
            <person name="Andreopoulos B."/>
            <person name="Baker S."/>
            <person name="Barry K."/>
            <person name="Bills G."/>
            <person name="Bluhm B."/>
            <person name="Cannon C."/>
            <person name="Castanera R."/>
            <person name="Culley D."/>
            <person name="Daum C."/>
            <person name="Ezra D."/>
            <person name="Gonzalez J."/>
            <person name="Henrissat B."/>
            <person name="Kuo A."/>
            <person name="Liang C."/>
            <person name="Lipzen A."/>
            <person name="Lutzoni F."/>
            <person name="Magnuson J."/>
            <person name="Mondo S."/>
            <person name="Nolan M."/>
            <person name="Ohm R."/>
            <person name="Pangilinan J."/>
            <person name="Park H.-J."/>
            <person name="Ramirez L."/>
            <person name="Alfaro M."/>
            <person name="Sun H."/>
            <person name="Tritt A."/>
            <person name="Yoshinaga Y."/>
            <person name="Zwiers L.-H."/>
            <person name="Turgeon B."/>
            <person name="Goodwin S."/>
            <person name="Spatafora J."/>
            <person name="Crous P."/>
            <person name="Grigoriev I."/>
        </authorList>
    </citation>
    <scope>NUCLEOTIDE SEQUENCE</scope>
    <source>
        <strain evidence="1">HMLAC05119</strain>
    </source>
</reference>
<dbReference type="OrthoDB" id="3937708at2759"/>
<dbReference type="AlphaFoldDB" id="A0A6A5Q914"/>
<protein>
    <submittedName>
        <fullName evidence="1">Uncharacterized protein</fullName>
    </submittedName>
</protein>
<name>A0A6A5Q914_AMPQU</name>
<gene>
    <name evidence="1" type="ORF">BDU57DRAFT_523871</name>
</gene>
<sequence length="448" mass="48039">MSYICTQRAKTSVQKSTPSLPASSSRVSQVTVSPSQSLTILDPIMPFSRSSPIVALAALLSVVMADPNSICYSYGVDFLDEGHYFINSGLTEKFSSVSYFQGCNQDMSDVVLIEPEGVSTTEYLCDRMPTYPDNDLKTSICPIEKNKMISGNWLLLVVGNNGDGQPFAWQRDLYLTVGTPVTTTFTPTVTFSITSTPVSTQTTTTTFTHVITTGPLSTITVPSGTAKEAKTITPSPVTTTSTKVMTKTSLSLTKNFAITTQTVTATCTTPGRPGRPDKPCTYSPTLIHPAALVTPTTIPKLHRFVRKSDRVVDIEWARARVAAAKQRRAEQVREAASPLERRAADAPTLTKTADVPVNATTTILAPVTTTTETVLLSATTTSTLPPATVLSGLYTSTITLPTPVKTQLKLSFATTTKVITFGATFTKYTTVTPTTSVSACQKAGGHFW</sequence>
<keyword evidence="2" id="KW-1185">Reference proteome</keyword>
<organism evidence="1 2">
    <name type="scientific">Ampelomyces quisqualis</name>
    <name type="common">Powdery mildew agent</name>
    <dbReference type="NCBI Taxonomy" id="50730"/>
    <lineage>
        <taxon>Eukaryota</taxon>
        <taxon>Fungi</taxon>
        <taxon>Dikarya</taxon>
        <taxon>Ascomycota</taxon>
        <taxon>Pezizomycotina</taxon>
        <taxon>Dothideomycetes</taxon>
        <taxon>Pleosporomycetidae</taxon>
        <taxon>Pleosporales</taxon>
        <taxon>Pleosporineae</taxon>
        <taxon>Phaeosphaeriaceae</taxon>
        <taxon>Ampelomyces</taxon>
    </lineage>
</organism>